<keyword evidence="8" id="KW-1185">Reference proteome</keyword>
<feature type="transmembrane region" description="Helical" evidence="7">
    <location>
        <begin position="92"/>
        <end position="109"/>
    </location>
</feature>
<dbReference type="GO" id="GO:0015267">
    <property type="term" value="F:channel activity"/>
    <property type="evidence" value="ECO:0007669"/>
    <property type="project" value="TreeGrafter"/>
</dbReference>
<evidence type="ECO:0000256" key="2">
    <source>
        <dbReference type="ARBA" id="ARBA00006824"/>
    </source>
</evidence>
<dbReference type="InterPro" id="IPR007248">
    <property type="entry name" value="Mpv17_PMP22"/>
</dbReference>
<evidence type="ECO:0000256" key="7">
    <source>
        <dbReference type="RuleBase" id="RU363053"/>
    </source>
</evidence>
<reference evidence="9" key="1">
    <citation type="submission" date="2016-11" db="UniProtKB">
        <authorList>
            <consortium name="WormBaseParasite"/>
        </authorList>
    </citation>
    <scope>IDENTIFICATION</scope>
</reference>
<dbReference type="Proteomes" id="UP000095287">
    <property type="component" value="Unplaced"/>
</dbReference>
<dbReference type="AlphaFoldDB" id="A0A1I8A9E1"/>
<dbReference type="PANTHER" id="PTHR11266:SF17">
    <property type="entry name" value="PROTEIN MPV17"/>
    <property type="match status" value="1"/>
</dbReference>
<dbReference type="GO" id="GO:0005739">
    <property type="term" value="C:mitochondrion"/>
    <property type="evidence" value="ECO:0007669"/>
    <property type="project" value="TreeGrafter"/>
</dbReference>
<evidence type="ECO:0000256" key="6">
    <source>
        <dbReference type="ARBA" id="ARBA00049743"/>
    </source>
</evidence>
<feature type="transmembrane region" description="Helical" evidence="7">
    <location>
        <begin position="53"/>
        <end position="72"/>
    </location>
</feature>
<keyword evidence="5 7" id="KW-0472">Membrane</keyword>
<evidence type="ECO:0000313" key="8">
    <source>
        <dbReference type="Proteomes" id="UP000095287"/>
    </source>
</evidence>
<evidence type="ECO:0000256" key="4">
    <source>
        <dbReference type="ARBA" id="ARBA00022989"/>
    </source>
</evidence>
<evidence type="ECO:0000256" key="5">
    <source>
        <dbReference type="ARBA" id="ARBA00023136"/>
    </source>
</evidence>
<dbReference type="WBParaSite" id="L893_g33884.t1">
    <property type="protein sequence ID" value="L893_g33884.t1"/>
    <property type="gene ID" value="L893_g33884"/>
</dbReference>
<dbReference type="Pfam" id="PF04117">
    <property type="entry name" value="Mpv17_PMP22"/>
    <property type="match status" value="1"/>
</dbReference>
<organism evidence="8 9">
    <name type="scientific">Steinernema glaseri</name>
    <dbReference type="NCBI Taxonomy" id="37863"/>
    <lineage>
        <taxon>Eukaryota</taxon>
        <taxon>Metazoa</taxon>
        <taxon>Ecdysozoa</taxon>
        <taxon>Nematoda</taxon>
        <taxon>Chromadorea</taxon>
        <taxon>Rhabditida</taxon>
        <taxon>Tylenchina</taxon>
        <taxon>Panagrolaimomorpha</taxon>
        <taxon>Strongyloidoidea</taxon>
        <taxon>Steinernematidae</taxon>
        <taxon>Steinernema</taxon>
    </lineage>
</organism>
<comment type="subcellular location">
    <subcellularLocation>
        <location evidence="1">Membrane</location>
        <topology evidence="1">Multi-pass membrane protein</topology>
    </subcellularLocation>
</comment>
<proteinExistence type="inferred from homology"/>
<sequence>MVWRPALLLMKRRPLLSQMVTAGTLGALGDGICQTVVEKRGLEDYDYPRTGRFFMLASCYIAPILYRWFHVLERVKGSAKILPLKRVFIDQLTFAPIFSASIIFNLRVLEGYSAADSLEKLQADFWGIYKRSLQYWPLVQIANFYLIPLHFRVTVVQVAALLWNCFLSYKTQTVAHEIVHADI</sequence>
<comment type="similarity">
    <text evidence="2 7">Belongs to the peroxisomal membrane protein PXMP2/4 family.</text>
</comment>
<evidence type="ECO:0000313" key="9">
    <source>
        <dbReference type="WBParaSite" id="L893_g33884.t1"/>
    </source>
</evidence>
<keyword evidence="4 7" id="KW-1133">Transmembrane helix</keyword>
<dbReference type="GO" id="GO:0016020">
    <property type="term" value="C:membrane"/>
    <property type="evidence" value="ECO:0007669"/>
    <property type="project" value="UniProtKB-SubCell"/>
</dbReference>
<evidence type="ECO:0000256" key="3">
    <source>
        <dbReference type="ARBA" id="ARBA00022692"/>
    </source>
</evidence>
<accession>A0A1I8A9E1</accession>
<name>A0A1I8A9E1_9BILA</name>
<evidence type="ECO:0000256" key="1">
    <source>
        <dbReference type="ARBA" id="ARBA00004141"/>
    </source>
</evidence>
<keyword evidence="3 7" id="KW-0812">Transmembrane</keyword>
<dbReference type="GO" id="GO:1901858">
    <property type="term" value="P:regulation of mitochondrial DNA metabolic process"/>
    <property type="evidence" value="ECO:0007669"/>
    <property type="project" value="TreeGrafter"/>
</dbReference>
<dbReference type="PANTHER" id="PTHR11266">
    <property type="entry name" value="PEROXISOMAL MEMBRANE PROTEIN 2, PXMP2 MPV17"/>
    <property type="match status" value="1"/>
</dbReference>
<protein>
    <recommendedName>
        <fullName evidence="6">Mitochondrial inner membrane protein Mpv17</fullName>
    </recommendedName>
</protein>